<dbReference type="GO" id="GO:0046872">
    <property type="term" value="F:metal ion binding"/>
    <property type="evidence" value="ECO:0007669"/>
    <property type="project" value="UniProtKB-KW"/>
</dbReference>
<evidence type="ECO:0000259" key="16">
    <source>
        <dbReference type="PROSITE" id="PS51194"/>
    </source>
</evidence>
<evidence type="ECO:0000256" key="5">
    <source>
        <dbReference type="ARBA" id="ARBA00022490"/>
    </source>
</evidence>
<dbReference type="InterPro" id="IPR020937">
    <property type="entry name" value="SecA_CS"/>
</dbReference>
<dbReference type="PROSITE" id="PS51194">
    <property type="entry name" value="HELICASE_CTER"/>
    <property type="match status" value="1"/>
</dbReference>
<name>A0A381VJX7_9ZZZZ</name>
<dbReference type="NCBIfam" id="TIGR00963">
    <property type="entry name" value="secA"/>
    <property type="match status" value="1"/>
</dbReference>
<dbReference type="Gene3D" id="1.10.3060.10">
    <property type="entry name" value="Helical scaffold and wing domains of SecA"/>
    <property type="match status" value="1"/>
</dbReference>
<dbReference type="CDD" id="cd17928">
    <property type="entry name" value="DEXDc_SecA"/>
    <property type="match status" value="1"/>
</dbReference>
<evidence type="ECO:0000256" key="10">
    <source>
        <dbReference type="ARBA" id="ARBA00022927"/>
    </source>
</evidence>
<dbReference type="InterPro" id="IPR011115">
    <property type="entry name" value="SecA_DEAD"/>
</dbReference>
<evidence type="ECO:0000256" key="13">
    <source>
        <dbReference type="ARBA" id="ARBA00023136"/>
    </source>
</evidence>
<dbReference type="GO" id="GO:0005524">
    <property type="term" value="F:ATP binding"/>
    <property type="evidence" value="ECO:0007669"/>
    <property type="project" value="UniProtKB-KW"/>
</dbReference>
<dbReference type="PROSITE" id="PS51196">
    <property type="entry name" value="SECA_MOTOR_DEAD"/>
    <property type="match status" value="1"/>
</dbReference>
<keyword evidence="7" id="KW-0547">Nucleotide-binding</keyword>
<keyword evidence="10" id="KW-0653">Protein transport</keyword>
<comment type="similarity">
    <text evidence="3">Belongs to the SecA family.</text>
</comment>
<keyword evidence="6" id="KW-0479">Metal-binding</keyword>
<dbReference type="Pfam" id="PF07516">
    <property type="entry name" value="SecA_SW"/>
    <property type="match status" value="1"/>
</dbReference>
<evidence type="ECO:0000256" key="7">
    <source>
        <dbReference type="ARBA" id="ARBA00022741"/>
    </source>
</evidence>
<dbReference type="Pfam" id="PF21090">
    <property type="entry name" value="P-loop_SecA"/>
    <property type="match status" value="1"/>
</dbReference>
<dbReference type="SUPFAM" id="SSF52540">
    <property type="entry name" value="P-loop containing nucleoside triphosphate hydrolases"/>
    <property type="match status" value="2"/>
</dbReference>
<evidence type="ECO:0000256" key="9">
    <source>
        <dbReference type="ARBA" id="ARBA00022840"/>
    </source>
</evidence>
<keyword evidence="9" id="KW-0067">ATP-binding</keyword>
<dbReference type="Pfam" id="PF07517">
    <property type="entry name" value="SecA_DEAD"/>
    <property type="match status" value="1"/>
</dbReference>
<dbReference type="PROSITE" id="PS51192">
    <property type="entry name" value="HELICASE_ATP_BIND_1"/>
    <property type="match status" value="1"/>
</dbReference>
<feature type="compositionally biased region" description="Polar residues" evidence="14">
    <location>
        <begin position="957"/>
        <end position="969"/>
    </location>
</feature>
<dbReference type="Gene3D" id="3.40.50.300">
    <property type="entry name" value="P-loop containing nucleotide triphosphate hydrolases"/>
    <property type="match status" value="4"/>
</dbReference>
<dbReference type="GO" id="GO:0005886">
    <property type="term" value="C:plasma membrane"/>
    <property type="evidence" value="ECO:0007669"/>
    <property type="project" value="TreeGrafter"/>
</dbReference>
<dbReference type="PRINTS" id="PR00906">
    <property type="entry name" value="SECA"/>
</dbReference>
<dbReference type="InterPro" id="IPR044722">
    <property type="entry name" value="SecA_SF2_C"/>
</dbReference>
<evidence type="ECO:0000313" key="18">
    <source>
        <dbReference type="EMBL" id="SVA40602.1"/>
    </source>
</evidence>
<dbReference type="GO" id="GO:0031522">
    <property type="term" value="C:cell envelope Sec protein transport complex"/>
    <property type="evidence" value="ECO:0007669"/>
    <property type="project" value="TreeGrafter"/>
</dbReference>
<dbReference type="SUPFAM" id="SSF81886">
    <property type="entry name" value="Helical scaffold and wing domains of SecA"/>
    <property type="match status" value="1"/>
</dbReference>
<keyword evidence="11" id="KW-1278">Translocase</keyword>
<dbReference type="InterPro" id="IPR011116">
    <property type="entry name" value="SecA_Wing/Scaffold"/>
</dbReference>
<evidence type="ECO:0000259" key="17">
    <source>
        <dbReference type="PROSITE" id="PS51196"/>
    </source>
</evidence>
<evidence type="ECO:0000256" key="11">
    <source>
        <dbReference type="ARBA" id="ARBA00022967"/>
    </source>
</evidence>
<evidence type="ECO:0000256" key="1">
    <source>
        <dbReference type="ARBA" id="ARBA00001947"/>
    </source>
</evidence>
<dbReference type="InterPro" id="IPR004027">
    <property type="entry name" value="SEC_C_motif"/>
</dbReference>
<keyword evidence="8" id="KW-0862">Zinc</keyword>
<dbReference type="SMART" id="SM00957">
    <property type="entry name" value="SecA_DEAD"/>
    <property type="match status" value="1"/>
</dbReference>
<dbReference type="InterPro" id="IPR011130">
    <property type="entry name" value="SecA_preprotein_X-link_dom"/>
</dbReference>
<dbReference type="GO" id="GO:0043952">
    <property type="term" value="P:protein transport by the Sec complex"/>
    <property type="evidence" value="ECO:0007669"/>
    <property type="project" value="TreeGrafter"/>
</dbReference>
<dbReference type="InterPro" id="IPR014001">
    <property type="entry name" value="Helicase_ATP-bd"/>
</dbReference>
<keyword evidence="13" id="KW-0472">Membrane</keyword>
<dbReference type="InterPro" id="IPR000185">
    <property type="entry name" value="SecA"/>
</dbReference>
<dbReference type="PROSITE" id="PS01312">
    <property type="entry name" value="SECA"/>
    <property type="match status" value="1"/>
</dbReference>
<evidence type="ECO:0000256" key="6">
    <source>
        <dbReference type="ARBA" id="ARBA00022723"/>
    </source>
</evidence>
<dbReference type="Pfam" id="PF02810">
    <property type="entry name" value="SEC-C"/>
    <property type="match status" value="1"/>
</dbReference>
<evidence type="ECO:0000256" key="2">
    <source>
        <dbReference type="ARBA" id="ARBA00004170"/>
    </source>
</evidence>
<sequence>MATGLLKKVFGSKSDREVKSLYSTVGEINAIFETLGEKSDEELVARTREFQEMIRAAGSHAAGEVKEQGLSSDEVDKIAYEAEQAVLEEILPEAFAMVKETCRRLTGEQWKLVGQPITWDMVPYDVQLIGAVVLHTGKVAEMKTGEGKTLAATMPIYLNALTGRGVHIVTVNDYLAQRDAEWMGKIYERLGLTVGSMLNQMNNNERREIYRRDITYGTNNEYGFDYLRDNMALSKEEQVQRGHAYAIIDEVDSILIDEARTPLIISGAVDHPTDSKYNELKPLVQKLVKKQTSLANSLVGEAEQFLEDGKESEAGYKLLQALRGAPKNRRLQKVFQEKGTRKLALDVESDHMRDKRLHEVDEDLYFSIDEKSNVIDLTEKGRTALAPENPEMFVIPDLGETLHDIDANPALDVQQRGEAAEEARLLHSSRSEQIHNITQLLRAHSLYEKDVDYVVQDGKVLIVDEFTGRILAGRRYSEGLHQALEAKENVTIERETQTLATITIQNYFRLYNKLSGMTGTAETESEELHSIYGLDVTVIPTDQEVVRDDRDDLVYKTKREKFNAVLDEIGDCHHRGQPVLVGTITVEVSETLSRMLKRKAIPHNVLNAKQHQSEAEIVSLAGNRGAVTIATNMAGRGTDIKLGEGVKELGGLHIVGTERHESRRIDLQLRGRSGRQGDSGSTVFYLSLEDDLMRLFNSERIASIMDKLGVEEGEVITAGMVTRSIERAQKKVEARNFSIRKHLLEYDDVMNQQRGVVYARRNEALHGDDIRHEITAIQSEFVDELVEDFTEFGEESHDWNWDLLDSDISSVFTIETDDEIKSLESADEVKDKILEKADNIYAVRESFVPAEVMRGFERYVVLRTIDEMWKDHLYSMDQLREGINLRAYGQKDPLLEYKSEGFDMFMEFLRDVNKNTTKRLYRTRLHGMDAAPTLAGKKSAGPVKAQHDEAAGMGFSASPTNGQDGQPNAAQKPGKMEPVQVGQKVGRNEPCPCGSGKKYKKCHGR</sequence>
<gene>
    <name evidence="18" type="ORF">METZ01_LOCUS93456</name>
</gene>
<keyword evidence="12" id="KW-0811">Translocation</keyword>
<evidence type="ECO:0000256" key="8">
    <source>
        <dbReference type="ARBA" id="ARBA00022833"/>
    </source>
</evidence>
<dbReference type="AlphaFoldDB" id="A0A381VJX7"/>
<evidence type="ECO:0000259" key="15">
    <source>
        <dbReference type="PROSITE" id="PS51192"/>
    </source>
</evidence>
<dbReference type="InterPro" id="IPR014018">
    <property type="entry name" value="SecA_motor_DEAD"/>
</dbReference>
<evidence type="ECO:0000256" key="4">
    <source>
        <dbReference type="ARBA" id="ARBA00022448"/>
    </source>
</evidence>
<reference evidence="18" key="1">
    <citation type="submission" date="2018-05" db="EMBL/GenBank/DDBJ databases">
        <authorList>
            <person name="Lanie J.A."/>
            <person name="Ng W.-L."/>
            <person name="Kazmierczak K.M."/>
            <person name="Andrzejewski T.M."/>
            <person name="Davidsen T.M."/>
            <person name="Wayne K.J."/>
            <person name="Tettelin H."/>
            <person name="Glass J.I."/>
            <person name="Rusch D."/>
            <person name="Podicherti R."/>
            <person name="Tsui H.-C.T."/>
            <person name="Winkler M.E."/>
        </authorList>
    </citation>
    <scope>NUCLEOTIDE SEQUENCE</scope>
</reference>
<dbReference type="FunFam" id="3.40.50.300:FF:000429">
    <property type="entry name" value="Preprotein translocase subunit SecA"/>
    <property type="match status" value="1"/>
</dbReference>
<dbReference type="InterPro" id="IPR027417">
    <property type="entry name" value="P-loop_NTPase"/>
</dbReference>
<protein>
    <submittedName>
        <fullName evidence="18">Uncharacterized protein</fullName>
    </submittedName>
</protein>
<feature type="domain" description="Helicase ATP-binding" evidence="15">
    <location>
        <begin position="129"/>
        <end position="287"/>
    </location>
</feature>
<dbReference type="GO" id="GO:0006886">
    <property type="term" value="P:intracellular protein transport"/>
    <property type="evidence" value="ECO:0007669"/>
    <property type="project" value="InterPro"/>
</dbReference>
<feature type="domain" description="SecA family profile" evidence="17">
    <location>
        <begin position="3"/>
        <end position="717"/>
    </location>
</feature>
<evidence type="ECO:0000256" key="12">
    <source>
        <dbReference type="ARBA" id="ARBA00023010"/>
    </source>
</evidence>
<dbReference type="PANTHER" id="PTHR30612">
    <property type="entry name" value="SECA INNER MEMBRANE COMPONENT OF SEC PROTEIN SECRETION SYSTEM"/>
    <property type="match status" value="1"/>
</dbReference>
<dbReference type="GO" id="GO:0017038">
    <property type="term" value="P:protein import"/>
    <property type="evidence" value="ECO:0007669"/>
    <property type="project" value="InterPro"/>
</dbReference>
<dbReference type="PANTHER" id="PTHR30612:SF0">
    <property type="entry name" value="CHLOROPLAST PROTEIN-TRANSPORTING ATPASE"/>
    <property type="match status" value="1"/>
</dbReference>
<dbReference type="GO" id="GO:0005829">
    <property type="term" value="C:cytosol"/>
    <property type="evidence" value="ECO:0007669"/>
    <property type="project" value="TreeGrafter"/>
</dbReference>
<dbReference type="SUPFAM" id="SSF81767">
    <property type="entry name" value="Pre-protein crosslinking domain of SecA"/>
    <property type="match status" value="1"/>
</dbReference>
<keyword evidence="5" id="KW-0963">Cytoplasm</keyword>
<dbReference type="SMART" id="SM00958">
    <property type="entry name" value="SecA_PP_bind"/>
    <property type="match status" value="1"/>
</dbReference>
<dbReference type="Gene3D" id="3.90.1440.10">
    <property type="entry name" value="SecA, preprotein cross-linking domain"/>
    <property type="match status" value="1"/>
</dbReference>
<dbReference type="Pfam" id="PF01043">
    <property type="entry name" value="SecA_PP_bind"/>
    <property type="match status" value="1"/>
</dbReference>
<feature type="domain" description="Helicase C-terminal" evidence="16">
    <location>
        <begin position="549"/>
        <end position="733"/>
    </location>
</feature>
<evidence type="ECO:0000256" key="14">
    <source>
        <dbReference type="SAM" id="MobiDB-lite"/>
    </source>
</evidence>
<keyword evidence="4" id="KW-0813">Transport</keyword>
<comment type="cofactor">
    <cofactor evidence="1">
        <name>Zn(2+)</name>
        <dbReference type="ChEBI" id="CHEBI:29105"/>
    </cofactor>
</comment>
<proteinExistence type="inferred from homology"/>
<dbReference type="GO" id="GO:0006605">
    <property type="term" value="P:protein targeting"/>
    <property type="evidence" value="ECO:0007669"/>
    <property type="project" value="InterPro"/>
</dbReference>
<dbReference type="CDD" id="cd18803">
    <property type="entry name" value="SF2_C_secA"/>
    <property type="match status" value="1"/>
</dbReference>
<accession>A0A381VJX7</accession>
<organism evidence="18">
    <name type="scientific">marine metagenome</name>
    <dbReference type="NCBI Taxonomy" id="408172"/>
    <lineage>
        <taxon>unclassified sequences</taxon>
        <taxon>metagenomes</taxon>
        <taxon>ecological metagenomes</taxon>
    </lineage>
</organism>
<dbReference type="InterPro" id="IPR036670">
    <property type="entry name" value="SecA_X-link_sf"/>
</dbReference>
<dbReference type="InterPro" id="IPR001650">
    <property type="entry name" value="Helicase_C-like"/>
</dbReference>
<dbReference type="EMBL" id="UINC01009038">
    <property type="protein sequence ID" value="SVA40602.1"/>
    <property type="molecule type" value="Genomic_DNA"/>
</dbReference>
<dbReference type="Gene3D" id="3.10.450.50">
    <property type="match status" value="1"/>
</dbReference>
<feature type="region of interest" description="Disordered" evidence="14">
    <location>
        <begin position="952"/>
        <end position="1005"/>
    </location>
</feature>
<comment type="subcellular location">
    <subcellularLocation>
        <location evidence="2">Membrane</location>
        <topology evidence="2">Peripheral membrane protein</topology>
    </subcellularLocation>
</comment>
<dbReference type="FunFam" id="1.10.3060.10:FF:000003">
    <property type="entry name" value="Protein translocase subunit SecA"/>
    <property type="match status" value="1"/>
</dbReference>
<dbReference type="InterPro" id="IPR036266">
    <property type="entry name" value="SecA_Wing/Scaffold_sf"/>
</dbReference>
<evidence type="ECO:0000256" key="3">
    <source>
        <dbReference type="ARBA" id="ARBA00007650"/>
    </source>
</evidence>
<dbReference type="HAMAP" id="MF_01382">
    <property type="entry name" value="SecA"/>
    <property type="match status" value="1"/>
</dbReference>